<feature type="transmembrane region" description="Helical" evidence="1">
    <location>
        <begin position="20"/>
        <end position="38"/>
    </location>
</feature>
<evidence type="ECO:0000313" key="2">
    <source>
        <dbReference type="EMBL" id="KKQ89579.1"/>
    </source>
</evidence>
<comment type="caution">
    <text evidence="2">The sequence shown here is derived from an EMBL/GenBank/DDBJ whole genome shotgun (WGS) entry which is preliminary data.</text>
</comment>
<evidence type="ECO:0000313" key="3">
    <source>
        <dbReference type="Proteomes" id="UP000034893"/>
    </source>
</evidence>
<evidence type="ECO:0000256" key="1">
    <source>
        <dbReference type="SAM" id="Phobius"/>
    </source>
</evidence>
<dbReference type="Proteomes" id="UP000034893">
    <property type="component" value="Unassembled WGS sequence"/>
</dbReference>
<organism evidence="2 3">
    <name type="scientific">Candidatus Curtissbacteria bacterium GW2011_GWC2_38_9</name>
    <dbReference type="NCBI Taxonomy" id="1618414"/>
    <lineage>
        <taxon>Bacteria</taxon>
        <taxon>Candidatus Curtissiibacteriota</taxon>
    </lineage>
</organism>
<dbReference type="EMBL" id="LBVP01000011">
    <property type="protein sequence ID" value="KKQ89579.1"/>
    <property type="molecule type" value="Genomic_DNA"/>
</dbReference>
<keyword evidence="1" id="KW-0472">Membrane</keyword>
<reference evidence="2 3" key="1">
    <citation type="journal article" date="2015" name="Nature">
        <title>rRNA introns, odd ribosomes, and small enigmatic genomes across a large radiation of phyla.</title>
        <authorList>
            <person name="Brown C.T."/>
            <person name="Hug L.A."/>
            <person name="Thomas B.C."/>
            <person name="Sharon I."/>
            <person name="Castelle C.J."/>
            <person name="Singh A."/>
            <person name="Wilkins M.J."/>
            <person name="Williams K.H."/>
            <person name="Banfield J.F."/>
        </authorList>
    </citation>
    <scope>NUCLEOTIDE SEQUENCE [LARGE SCALE GENOMIC DNA]</scope>
</reference>
<keyword evidence="1" id="KW-0812">Transmembrane</keyword>
<dbReference type="Pfam" id="PF13365">
    <property type="entry name" value="Trypsin_2"/>
    <property type="match status" value="1"/>
</dbReference>
<dbReference type="GO" id="GO:0004252">
    <property type="term" value="F:serine-type endopeptidase activity"/>
    <property type="evidence" value="ECO:0007669"/>
    <property type="project" value="InterPro"/>
</dbReference>
<dbReference type="GO" id="GO:0006508">
    <property type="term" value="P:proteolysis"/>
    <property type="evidence" value="ECO:0007669"/>
    <property type="project" value="InterPro"/>
</dbReference>
<dbReference type="PANTHER" id="PTHR22939:SF129">
    <property type="entry name" value="SERINE PROTEASE HTRA2, MITOCHONDRIAL"/>
    <property type="match status" value="1"/>
</dbReference>
<sequence>MRRKNKSDFSLNYFLKYPNVALVLGGILFLILIFNQYFDFSLKKKDVRQIQPSPITSCDEAQAIQKVKESVIKIKTEQGEGTGFIIRSDGYILTSFHLVETTNSPRIIFPDNTSLIGKVFNWDEQTDLAVIKVEKNDLKTLKFGDSDKLTAGQSVIAIGFPYLLPGEATVTKGSFSAKRASDFEGIEFIQIDAALNPGNSGGPTINSCGEVIGINTLSISEAEGLGFAISSKTANSMSDSLISTGPKQFKATQLAESANLNFQDVVSLYYSFISIRQLEAAYNLFSENFIEEIGSLQNFKNGFKTTLNVYLTNIEVKDIYPPLVYVELVSADLVGNQVVFRNYKGTWSLVQRNGEWKLDDANIVEINK</sequence>
<protein>
    <submittedName>
        <fullName evidence="2">Peptidase S1 and S6, chymotrypsin/Hap</fullName>
    </submittedName>
</protein>
<dbReference type="InterPro" id="IPR009003">
    <property type="entry name" value="Peptidase_S1_PA"/>
</dbReference>
<name>A0A0G0NUP3_9BACT</name>
<gene>
    <name evidence="2" type="ORF">UT12_C0011G0035</name>
</gene>
<dbReference type="Gene3D" id="2.40.10.120">
    <property type="match status" value="1"/>
</dbReference>
<dbReference type="InterPro" id="IPR001940">
    <property type="entry name" value="Peptidase_S1C"/>
</dbReference>
<dbReference type="SUPFAM" id="SSF50494">
    <property type="entry name" value="Trypsin-like serine proteases"/>
    <property type="match status" value="1"/>
</dbReference>
<dbReference type="PRINTS" id="PR00834">
    <property type="entry name" value="PROTEASES2C"/>
</dbReference>
<keyword evidence="1" id="KW-1133">Transmembrane helix</keyword>
<accession>A0A0G0NUP3</accession>
<proteinExistence type="predicted"/>
<dbReference type="PANTHER" id="PTHR22939">
    <property type="entry name" value="SERINE PROTEASE FAMILY S1C HTRA-RELATED"/>
    <property type="match status" value="1"/>
</dbReference>
<dbReference type="AlphaFoldDB" id="A0A0G0NUP3"/>